<reference evidence="2" key="1">
    <citation type="submission" date="2023-03" db="EMBL/GenBank/DDBJ databases">
        <title>Massive genome expansion in bonnet fungi (Mycena s.s.) driven by repeated elements and novel gene families across ecological guilds.</title>
        <authorList>
            <consortium name="Lawrence Berkeley National Laboratory"/>
            <person name="Harder C.B."/>
            <person name="Miyauchi S."/>
            <person name="Viragh M."/>
            <person name="Kuo A."/>
            <person name="Thoen E."/>
            <person name="Andreopoulos B."/>
            <person name="Lu D."/>
            <person name="Skrede I."/>
            <person name="Drula E."/>
            <person name="Henrissat B."/>
            <person name="Morin E."/>
            <person name="Kohler A."/>
            <person name="Barry K."/>
            <person name="LaButti K."/>
            <person name="Morin E."/>
            <person name="Salamov A."/>
            <person name="Lipzen A."/>
            <person name="Mereny Z."/>
            <person name="Hegedus B."/>
            <person name="Baldrian P."/>
            <person name="Stursova M."/>
            <person name="Weitz H."/>
            <person name="Taylor A."/>
            <person name="Grigoriev I.V."/>
            <person name="Nagy L.G."/>
            <person name="Martin F."/>
            <person name="Kauserud H."/>
        </authorList>
    </citation>
    <scope>NUCLEOTIDE SEQUENCE</scope>
    <source>
        <strain evidence="2">CBHHK002</strain>
    </source>
</reference>
<dbReference type="Proteomes" id="UP001218218">
    <property type="component" value="Unassembled WGS sequence"/>
</dbReference>
<protein>
    <submittedName>
        <fullName evidence="2">Uncharacterized protein</fullName>
    </submittedName>
</protein>
<dbReference type="AlphaFoldDB" id="A0AAD6Z206"/>
<evidence type="ECO:0000313" key="3">
    <source>
        <dbReference type="Proteomes" id="UP001218218"/>
    </source>
</evidence>
<accession>A0AAD6Z206</accession>
<proteinExistence type="predicted"/>
<feature type="region of interest" description="Disordered" evidence="1">
    <location>
        <begin position="191"/>
        <end position="220"/>
    </location>
</feature>
<organism evidence="2 3">
    <name type="scientific">Mycena albidolilacea</name>
    <dbReference type="NCBI Taxonomy" id="1033008"/>
    <lineage>
        <taxon>Eukaryota</taxon>
        <taxon>Fungi</taxon>
        <taxon>Dikarya</taxon>
        <taxon>Basidiomycota</taxon>
        <taxon>Agaricomycotina</taxon>
        <taxon>Agaricomycetes</taxon>
        <taxon>Agaricomycetidae</taxon>
        <taxon>Agaricales</taxon>
        <taxon>Marasmiineae</taxon>
        <taxon>Mycenaceae</taxon>
        <taxon>Mycena</taxon>
    </lineage>
</organism>
<gene>
    <name evidence="2" type="ORF">DFH08DRAFT_903066</name>
</gene>
<comment type="caution">
    <text evidence="2">The sequence shown here is derived from an EMBL/GenBank/DDBJ whole genome shotgun (WGS) entry which is preliminary data.</text>
</comment>
<name>A0AAD6Z206_9AGAR</name>
<sequence length="220" mass="23731">MGVVDEQYDWGGSRHLGDIVGGQGDSTLEDNPLGGSSLGSFRVFLVLCTPVVQTELRGMHTRYPTPVATRRAGPESFGGRGLFPAFRAAPPAAVSLPLVRLPLRATYRHLRAPSAPARGRGAAAARRMRIRTTTPRTPTTPITTRAIARTCTRARTRTAPAPARGRRTREQVRMGVRAMWCSGRLGRGRGCSHGLGASSGGASVIRARRARRRGGRRRQC</sequence>
<evidence type="ECO:0000256" key="1">
    <source>
        <dbReference type="SAM" id="MobiDB-lite"/>
    </source>
</evidence>
<feature type="compositionally biased region" description="Basic residues" evidence="1">
    <location>
        <begin position="206"/>
        <end position="220"/>
    </location>
</feature>
<evidence type="ECO:0000313" key="2">
    <source>
        <dbReference type="EMBL" id="KAJ7304606.1"/>
    </source>
</evidence>
<dbReference type="EMBL" id="JARIHO010000100">
    <property type="protein sequence ID" value="KAJ7304606.1"/>
    <property type="molecule type" value="Genomic_DNA"/>
</dbReference>
<keyword evidence="3" id="KW-1185">Reference proteome</keyword>